<dbReference type="EMBL" id="LAZR01026128">
    <property type="protein sequence ID" value="KKL69712.1"/>
    <property type="molecule type" value="Genomic_DNA"/>
</dbReference>
<evidence type="ECO:0000313" key="1">
    <source>
        <dbReference type="EMBL" id="KKL69712.1"/>
    </source>
</evidence>
<dbReference type="Gene3D" id="3.30.420.40">
    <property type="match status" value="1"/>
</dbReference>
<gene>
    <name evidence="1" type="ORF">LCGC14_2112200</name>
</gene>
<proteinExistence type="predicted"/>
<dbReference type="InterPro" id="IPR004000">
    <property type="entry name" value="Actin"/>
</dbReference>
<organism evidence="1">
    <name type="scientific">marine sediment metagenome</name>
    <dbReference type="NCBI Taxonomy" id="412755"/>
    <lineage>
        <taxon>unclassified sequences</taxon>
        <taxon>metagenomes</taxon>
        <taxon>ecological metagenomes</taxon>
    </lineage>
</organism>
<dbReference type="Gene3D" id="3.90.640.10">
    <property type="entry name" value="Actin, Chain A, domain 4"/>
    <property type="match status" value="1"/>
</dbReference>
<dbReference type="SUPFAM" id="SSF53067">
    <property type="entry name" value="Actin-like ATPase domain"/>
    <property type="match status" value="1"/>
</dbReference>
<reference evidence="1" key="1">
    <citation type="journal article" date="2015" name="Nature">
        <title>Complex archaea that bridge the gap between prokaryotes and eukaryotes.</title>
        <authorList>
            <person name="Spang A."/>
            <person name="Saw J.H."/>
            <person name="Jorgensen S.L."/>
            <person name="Zaremba-Niedzwiedzka K."/>
            <person name="Martijn J."/>
            <person name="Lind A.E."/>
            <person name="van Eijk R."/>
            <person name="Schleper C."/>
            <person name="Guy L."/>
            <person name="Ettema T.J."/>
        </authorList>
    </citation>
    <scope>NUCLEOTIDE SEQUENCE</scope>
</reference>
<comment type="caution">
    <text evidence="1">The sequence shown here is derived from an EMBL/GenBank/DDBJ whole genome shotgun (WGS) entry which is preliminary data.</text>
</comment>
<dbReference type="Pfam" id="PF00022">
    <property type="entry name" value="Actin"/>
    <property type="match status" value="1"/>
</dbReference>
<name>A0A0F9H313_9ZZZZ</name>
<dbReference type="AlphaFoldDB" id="A0A0F9H313"/>
<accession>A0A0F9H313</accession>
<dbReference type="InterPro" id="IPR043129">
    <property type="entry name" value="ATPase_NBD"/>
</dbReference>
<protein>
    <submittedName>
        <fullName evidence="1">Uncharacterized protein</fullName>
    </submittedName>
</protein>
<sequence length="151" mass="17399">MNHAITNFDITGEVIYKYYQRLGIQEGFSREDVPLKKALIELYNSVYVTLDPDRESARIIRELDSGRKLRESNYKASECIFKPSLVEKDSDSLDSAIMSVLSKCEVNFRRGLCNNIVVYGPAVFRGLRDRLRLEIQKNLKGSIEVKVIHLR</sequence>
<dbReference type="PANTHER" id="PTHR11937">
    <property type="entry name" value="ACTIN"/>
    <property type="match status" value="1"/>
</dbReference>